<dbReference type="InterPro" id="IPR011990">
    <property type="entry name" value="TPR-like_helical_dom_sf"/>
</dbReference>
<dbReference type="Pfam" id="PF13432">
    <property type="entry name" value="TPR_16"/>
    <property type="match status" value="1"/>
</dbReference>
<dbReference type="PANTHER" id="PTHR12558:SF13">
    <property type="entry name" value="CELL DIVISION CYCLE PROTEIN 27 HOMOLOG"/>
    <property type="match status" value="1"/>
</dbReference>
<dbReference type="SUPFAM" id="SSF48452">
    <property type="entry name" value="TPR-like"/>
    <property type="match status" value="5"/>
</dbReference>
<dbReference type="AlphaFoldDB" id="A0A425XWL5"/>
<dbReference type="SMART" id="SM00028">
    <property type="entry name" value="TPR"/>
    <property type="match status" value="14"/>
</dbReference>
<dbReference type="InterPro" id="IPR006597">
    <property type="entry name" value="Sel1-like"/>
</dbReference>
<dbReference type="RefSeq" id="WP_125032107.1">
    <property type="nucleotide sequence ID" value="NZ_JAPXVP010000025.1"/>
</dbReference>
<evidence type="ECO:0000313" key="1">
    <source>
        <dbReference type="EMBL" id="RRG19047.1"/>
    </source>
</evidence>
<dbReference type="Gene3D" id="1.25.40.10">
    <property type="entry name" value="Tetratricopeptide repeat domain"/>
    <property type="match status" value="7"/>
</dbReference>
<dbReference type="SUPFAM" id="SSF81901">
    <property type="entry name" value="HCP-like"/>
    <property type="match status" value="1"/>
</dbReference>
<dbReference type="Proteomes" id="UP000285794">
    <property type="component" value="Unassembled WGS sequence"/>
</dbReference>
<dbReference type="SMART" id="SM00671">
    <property type="entry name" value="SEL1"/>
    <property type="match status" value="5"/>
</dbReference>
<organism evidence="1 2">
    <name type="scientific">Ancylomarina euxinus</name>
    <dbReference type="NCBI Taxonomy" id="2283627"/>
    <lineage>
        <taxon>Bacteria</taxon>
        <taxon>Pseudomonadati</taxon>
        <taxon>Bacteroidota</taxon>
        <taxon>Bacteroidia</taxon>
        <taxon>Marinilabiliales</taxon>
        <taxon>Marinifilaceae</taxon>
        <taxon>Ancylomarina</taxon>
    </lineage>
</organism>
<protein>
    <recommendedName>
        <fullName evidence="3">Outer membrane protein assembly factor BamD</fullName>
    </recommendedName>
</protein>
<dbReference type="Pfam" id="PF13181">
    <property type="entry name" value="TPR_8"/>
    <property type="match status" value="2"/>
</dbReference>
<evidence type="ECO:0000313" key="2">
    <source>
        <dbReference type="Proteomes" id="UP000285794"/>
    </source>
</evidence>
<sequence>MIIDNMRLRLLLSIVFIFFLSLSFKNSFAQKSVTSQVYSDNWKKGHDLFKRKDFGGARYCFQQVAEKEKDFSDRKIGAEFYLAYCAIELSRPEAEKNMLRFLDEYPGSSFVHQAYFQLARQKYKQRKYNKALGWLERTDAYQIEKDQEDEFLFIKAYCYFKTENVEQAGKYFFDLIDKKGEYQLPANYYYAHIAYEKGNYQTALNAFENLGDDDRYAPLIPYYITQIYYLQEKYDKLIAYAPKFLAKSDVDRVPEIAKMIGLSYYNQKNYTNAITYLIQDKKNLLREENFALAFSYYQVKDYDKASEMFRKVSGKEDTMLQISTYNLADCYLKIGDKQEAKLAFEKASKMSADGDIKKNSLFNFAKISYELSYSKTGETISAFDDYLNQYPDSDENDEAYDFLVSVYRTTKNYKQALLSMDRIIKKSPRIEEAYQRVAFFYALELFKQSRYELSLRYLNQSLAYKKYNREMAADCLYWKAEAYYRANDFLVASKNYQEFIQTPGVGNSKYFGTAYYNLGYCEFELDAYSKAIKWFRKYEQLMKGKSSQYLTDVHNRIGDCYFLDRNYEEASAYYTKAAAAKNWSTDYAVYQNALSRGLSGQLDEKIALLKNFSQKFPKSDYKDDALFELAKAKTKKGNEGAALEIYSSLITDYPKSEFVAKSLLQLGQLNYNKKDYSEAIRDYRQVILEYAGSSEAKSALMGMKNVYIDMNNVPAYFAFAESLGAVHVVDSSEKDSLTYLSAERLYMDGQNEKSIQAFSEYLITFPQGMFRINAAYYQGESAFNRQDFKEALLAFEMVLERGDNLFTEKALLGASQIYFKQKDYLKAKEYYKLLKIKTEIDENRLTADWGLYRCYYELKNYPDLIKLSKDLLLSSKIEKGGRKEILYKRAKAYLELGDDALAETDLQELAKEVQTVEGAESRFLLAELLYRTQKIDEAEKRVNEFIEMNSSHHYWLGKSFILLSDIFIDKKDVFQARYTLQSVVDNYVAKDDGIIEAAKAKLEPILNDDKLKETNLNKGTTTSLQDKIETSSIKKELNNKHQVKVDSLSADAAKSILNEMVDELED</sequence>
<comment type="caution">
    <text evidence="1">The sequence shown here is derived from an EMBL/GenBank/DDBJ whole genome shotgun (WGS) entry which is preliminary data.</text>
</comment>
<name>A0A425XWL5_9BACT</name>
<dbReference type="PANTHER" id="PTHR12558">
    <property type="entry name" value="CELL DIVISION CYCLE 16,23,27"/>
    <property type="match status" value="1"/>
</dbReference>
<evidence type="ECO:0008006" key="3">
    <source>
        <dbReference type="Google" id="ProtNLM"/>
    </source>
</evidence>
<reference evidence="1 2" key="1">
    <citation type="submission" date="2018-07" db="EMBL/GenBank/DDBJ databases">
        <title>Draft genome sequence of Ancylomarina sp. M1P.</title>
        <authorList>
            <person name="Yadav S."/>
            <person name="Villanueva L."/>
            <person name="Damste J.S.S."/>
        </authorList>
    </citation>
    <scope>NUCLEOTIDE SEQUENCE [LARGE SCALE GENOMIC DNA]</scope>
    <source>
        <strain evidence="1 2">M1P</strain>
    </source>
</reference>
<gene>
    <name evidence="1" type="ORF">DWB61_17015</name>
</gene>
<keyword evidence="2" id="KW-1185">Reference proteome</keyword>
<proteinExistence type="predicted"/>
<dbReference type="OrthoDB" id="9814448at2"/>
<accession>A0A425XWL5</accession>
<dbReference type="InterPro" id="IPR019734">
    <property type="entry name" value="TPR_rpt"/>
</dbReference>
<dbReference type="EMBL" id="QQWG01000028">
    <property type="protein sequence ID" value="RRG19047.1"/>
    <property type="molecule type" value="Genomic_DNA"/>
</dbReference>
<dbReference type="Pfam" id="PF13174">
    <property type="entry name" value="TPR_6"/>
    <property type="match status" value="2"/>
</dbReference>